<keyword evidence="9" id="KW-0051">Antiviral defense</keyword>
<feature type="domain" description="HD Cas3-type" evidence="10">
    <location>
        <begin position="16"/>
        <end position="180"/>
    </location>
</feature>
<name>A0ABS5BT27_9BACT</name>
<evidence type="ECO:0000259" key="10">
    <source>
        <dbReference type="PROSITE" id="PS51643"/>
    </source>
</evidence>
<dbReference type="Pfam" id="PF22590">
    <property type="entry name" value="Cas3-like_C_2"/>
    <property type="match status" value="1"/>
</dbReference>
<evidence type="ECO:0000256" key="2">
    <source>
        <dbReference type="ARBA" id="ARBA00009046"/>
    </source>
</evidence>
<dbReference type="Gene3D" id="3.40.50.300">
    <property type="entry name" value="P-loop containing nucleotide triphosphate hydrolases"/>
    <property type="match status" value="2"/>
</dbReference>
<dbReference type="CDD" id="cd17930">
    <property type="entry name" value="DEXHc_cas3"/>
    <property type="match status" value="1"/>
</dbReference>
<comment type="similarity">
    <text evidence="1">In the N-terminal section; belongs to the CRISPR-associated nuclease Cas3-HD family.</text>
</comment>
<dbReference type="NCBIfam" id="TIGR01587">
    <property type="entry name" value="cas3_core"/>
    <property type="match status" value="1"/>
</dbReference>
<dbReference type="NCBIfam" id="TIGR01596">
    <property type="entry name" value="cas3_HD"/>
    <property type="match status" value="1"/>
</dbReference>
<accession>A0ABS5BT27</accession>
<evidence type="ECO:0000256" key="8">
    <source>
        <dbReference type="ARBA" id="ARBA00022840"/>
    </source>
</evidence>
<keyword evidence="3" id="KW-0540">Nuclease</keyword>
<dbReference type="Proteomes" id="UP000676565">
    <property type="component" value="Unassembled WGS sequence"/>
</dbReference>
<keyword evidence="4" id="KW-0479">Metal-binding</keyword>
<dbReference type="InterPro" id="IPR038257">
    <property type="entry name" value="CRISPR-assoc_Cas3_HD_sf"/>
</dbReference>
<evidence type="ECO:0000256" key="1">
    <source>
        <dbReference type="ARBA" id="ARBA00006847"/>
    </source>
</evidence>
<keyword evidence="12" id="KW-1185">Reference proteome</keyword>
<sequence>MLYFAHSARDDTGALDLESFQFLAQHLHAVAEGAARRATLARPERTDFAAAARLAGLLHDLGKYRPEFQLYIRDDPRYLKGNSLTRHKEAGAAVAFDRGHKAVAFAIAGHHGGIPDGTECLGAVSGPNGRVVAASLRATATRDCPELGAPVPIPPQLPNGLAWDLFTRVTFSCLVDADWSDTGAHEREVKNWPAEPDPPALEPGERLARVEAFIAGRAARPLEPHVKRARAEVLAACLVAAERPSGVFTLTVPTGGGKTLAALAFALKHAARHGLRRIIYVAPYMTILEQNADAIRDALDVGAADPTVFEHYSLADPGDTNANETDLGAAARRAENWDAPVVVTTNVQFFESLFSNKPGRCRKLHNIARSVVVLDECQTLPPGLVAPTCGMLNQLATELGCSVVLCTATQPAFDHDKLAPDERLAVTEIIPPDANLFATLKRVRVRWPKPTDAALGWGEVAGLMRAQKSALCVMNTKKAARAVYDELTTAGAGGAFHLSTGMCPQHRREKLAQVRGRLAAGEPCFVVSTQLIEAGVDVDFPFLLREMAPLESVIQAAGRCNREGKIPHAGGRVVVFRSAGGKMPPDRWYNAGRAKVEQLIREKGDGPQIDDPAAIRDYFARLYHTGNLDAAGVQEMRRTFKFASVAEAYRLIADAGQPVVVRTWGAHRAQIDDLLVELAARPRKSVYRQLAPFQVNLLPAQLVPVGHLLHEHAGRVLVWDGKYDDEVGIVSETADEFIV</sequence>
<dbReference type="CDD" id="cd09641">
    <property type="entry name" value="Cas3''_I"/>
    <property type="match status" value="1"/>
</dbReference>
<organism evidence="11 12">
    <name type="scientific">Gemmata palustris</name>
    <dbReference type="NCBI Taxonomy" id="2822762"/>
    <lineage>
        <taxon>Bacteria</taxon>
        <taxon>Pseudomonadati</taxon>
        <taxon>Planctomycetota</taxon>
        <taxon>Planctomycetia</taxon>
        <taxon>Gemmatales</taxon>
        <taxon>Gemmataceae</taxon>
        <taxon>Gemmata</taxon>
    </lineage>
</organism>
<dbReference type="Pfam" id="PF00270">
    <property type="entry name" value="DEAD"/>
    <property type="match status" value="1"/>
</dbReference>
<evidence type="ECO:0000256" key="3">
    <source>
        <dbReference type="ARBA" id="ARBA00022722"/>
    </source>
</evidence>
<protein>
    <submittedName>
        <fullName evidence="11">CRISPR-associated helicase Cas3</fullName>
    </submittedName>
</protein>
<proteinExistence type="inferred from homology"/>
<dbReference type="SMART" id="SM00487">
    <property type="entry name" value="DEXDc"/>
    <property type="match status" value="1"/>
</dbReference>
<dbReference type="InterPro" id="IPR014001">
    <property type="entry name" value="Helicase_ATP-bd"/>
</dbReference>
<evidence type="ECO:0000256" key="9">
    <source>
        <dbReference type="ARBA" id="ARBA00023118"/>
    </source>
</evidence>
<comment type="similarity">
    <text evidence="2">In the central section; belongs to the CRISPR-associated helicase Cas3 family.</text>
</comment>
<evidence type="ECO:0000313" key="12">
    <source>
        <dbReference type="Proteomes" id="UP000676565"/>
    </source>
</evidence>
<evidence type="ECO:0000256" key="7">
    <source>
        <dbReference type="ARBA" id="ARBA00022806"/>
    </source>
</evidence>
<dbReference type="InterPro" id="IPR027417">
    <property type="entry name" value="P-loop_NTPase"/>
</dbReference>
<dbReference type="Pfam" id="PF01966">
    <property type="entry name" value="HD"/>
    <property type="match status" value="1"/>
</dbReference>
<dbReference type="SUPFAM" id="SSF52540">
    <property type="entry name" value="P-loop containing nucleoside triphosphate hydrolases"/>
    <property type="match status" value="1"/>
</dbReference>
<keyword evidence="8" id="KW-0067">ATP-binding</keyword>
<dbReference type="InterPro" id="IPR011545">
    <property type="entry name" value="DEAD/DEAH_box_helicase_dom"/>
</dbReference>
<keyword evidence="7" id="KW-0347">Helicase</keyword>
<evidence type="ECO:0000256" key="5">
    <source>
        <dbReference type="ARBA" id="ARBA00022741"/>
    </source>
</evidence>
<reference evidence="11 12" key="1">
    <citation type="submission" date="2021-04" db="EMBL/GenBank/DDBJ databases">
        <authorList>
            <person name="Ivanova A."/>
        </authorList>
    </citation>
    <scope>NUCLEOTIDE SEQUENCE [LARGE SCALE GENOMIC DNA]</scope>
    <source>
        <strain evidence="11 12">G18</strain>
    </source>
</reference>
<dbReference type="InterPro" id="IPR006483">
    <property type="entry name" value="CRISPR-assoc_Cas3_HD"/>
</dbReference>
<dbReference type="PROSITE" id="PS51643">
    <property type="entry name" value="HD_CAS3"/>
    <property type="match status" value="1"/>
</dbReference>
<gene>
    <name evidence="11" type="primary">cas3</name>
    <name evidence="11" type="ORF">J8F10_16540</name>
</gene>
<keyword evidence="6" id="KW-0378">Hydrolase</keyword>
<evidence type="ECO:0000256" key="6">
    <source>
        <dbReference type="ARBA" id="ARBA00022801"/>
    </source>
</evidence>
<keyword evidence="5" id="KW-0547">Nucleotide-binding</keyword>
<dbReference type="InterPro" id="IPR006674">
    <property type="entry name" value="HD_domain"/>
</dbReference>
<comment type="caution">
    <text evidence="11">The sequence shown here is derived from an EMBL/GenBank/DDBJ whole genome shotgun (WGS) entry which is preliminary data.</text>
</comment>
<dbReference type="SUPFAM" id="SSF109604">
    <property type="entry name" value="HD-domain/PDEase-like"/>
    <property type="match status" value="1"/>
</dbReference>
<evidence type="ECO:0000313" key="11">
    <source>
        <dbReference type="EMBL" id="MBP3956881.1"/>
    </source>
</evidence>
<dbReference type="RefSeq" id="WP_210655423.1">
    <property type="nucleotide sequence ID" value="NZ_JAGKQQ010000001.1"/>
</dbReference>
<dbReference type="Gene3D" id="1.10.3210.30">
    <property type="match status" value="1"/>
</dbReference>
<dbReference type="InterPro" id="IPR054712">
    <property type="entry name" value="Cas3-like_dom"/>
</dbReference>
<dbReference type="EMBL" id="JAGKQQ010000001">
    <property type="protein sequence ID" value="MBP3956881.1"/>
    <property type="molecule type" value="Genomic_DNA"/>
</dbReference>
<evidence type="ECO:0000256" key="4">
    <source>
        <dbReference type="ARBA" id="ARBA00022723"/>
    </source>
</evidence>
<dbReference type="InterPro" id="IPR006474">
    <property type="entry name" value="Helicase_Cas3_CRISPR-ass_core"/>
</dbReference>